<evidence type="ECO:0000313" key="2">
    <source>
        <dbReference type="EMBL" id="SUJ02450.1"/>
    </source>
</evidence>
<proteinExistence type="predicted"/>
<evidence type="ECO:0000256" key="1">
    <source>
        <dbReference type="SAM" id="SignalP"/>
    </source>
</evidence>
<sequence length="307" mass="34037">MKRFAGLLIALSLFPILVWSQSRNDAGLRGDAGAVSGFFDANIPVNFPSVASDWWHLLDVRHGNPNNNFAMQFSGSFFDQHLYFRKTNNNPATPWSRVLLETNGKVGIGTDDPQQKLDVKGDISAEGTLISTVSDPNIGGTILLSNPAKTANGAAMYWRIYNMGGAYGNSLQFWAYDAAGCNSGGLCANRFTIMDNGNVGIGITTPQDKLAVNGNIRAREIKVETNNWPDYVFEEEYKLTPLAEVETFIKANKHLPDVPSAKEIEEEGLSVGEMNKLMMRKIEELTLYLIEKDKEIQRLNKLLIKDK</sequence>
<gene>
    <name evidence="2" type="ORF">NCTC11388_01013</name>
</gene>
<dbReference type="AlphaFoldDB" id="A0A380BJP3"/>
<keyword evidence="1" id="KW-0732">Signal</keyword>
<dbReference type="EMBL" id="UGYW01000002">
    <property type="protein sequence ID" value="SUJ02450.1"/>
    <property type="molecule type" value="Genomic_DNA"/>
</dbReference>
<dbReference type="RefSeq" id="WP_115172012.1">
    <property type="nucleotide sequence ID" value="NZ_UGYW01000002.1"/>
</dbReference>
<protein>
    <submittedName>
        <fullName evidence="2">Uncharacterized protein</fullName>
    </submittedName>
</protein>
<evidence type="ECO:0000313" key="3">
    <source>
        <dbReference type="Proteomes" id="UP000254893"/>
    </source>
</evidence>
<feature type="chain" id="PRO_5017077860" evidence="1">
    <location>
        <begin position="21"/>
        <end position="307"/>
    </location>
</feature>
<reference evidence="2 3" key="1">
    <citation type="submission" date="2018-06" db="EMBL/GenBank/DDBJ databases">
        <authorList>
            <consortium name="Pathogen Informatics"/>
            <person name="Doyle S."/>
        </authorList>
    </citation>
    <scope>NUCLEOTIDE SEQUENCE [LARGE SCALE GENOMIC DNA]</scope>
    <source>
        <strain evidence="2 3">NCTC11388</strain>
    </source>
</reference>
<organism evidence="2 3">
    <name type="scientific">Sphingobacterium spiritivorum</name>
    <name type="common">Flavobacterium spiritivorum</name>
    <dbReference type="NCBI Taxonomy" id="258"/>
    <lineage>
        <taxon>Bacteria</taxon>
        <taxon>Pseudomonadati</taxon>
        <taxon>Bacteroidota</taxon>
        <taxon>Sphingobacteriia</taxon>
        <taxon>Sphingobacteriales</taxon>
        <taxon>Sphingobacteriaceae</taxon>
        <taxon>Sphingobacterium</taxon>
    </lineage>
</organism>
<dbReference type="Proteomes" id="UP000254893">
    <property type="component" value="Unassembled WGS sequence"/>
</dbReference>
<feature type="signal peptide" evidence="1">
    <location>
        <begin position="1"/>
        <end position="20"/>
    </location>
</feature>
<name>A0A380BJP3_SPHSI</name>
<accession>A0A380BJP3</accession>